<keyword evidence="4" id="KW-0223">Dioxygenase</keyword>
<comment type="cofactor">
    <cofactor evidence="1">
        <name>L-ascorbate</name>
        <dbReference type="ChEBI" id="CHEBI:38290"/>
    </cofactor>
</comment>
<dbReference type="PANTHER" id="PTHR10869:SF180">
    <property type="entry name" value="FE2OG DIOXYGENASE DOMAIN-CONTAINING PROTEIN"/>
    <property type="match status" value="1"/>
</dbReference>
<evidence type="ECO:0000313" key="11">
    <source>
        <dbReference type="Proteomes" id="UP001642483"/>
    </source>
</evidence>
<keyword evidence="2" id="KW-0479">Metal-binding</keyword>
<evidence type="ECO:0000259" key="9">
    <source>
        <dbReference type="PROSITE" id="PS51471"/>
    </source>
</evidence>
<dbReference type="SMART" id="SM00702">
    <property type="entry name" value="P4Hc"/>
    <property type="match status" value="1"/>
</dbReference>
<sequence>MAVVSKRKTASVKKSSHGHNPVKQRKQEVTSPKSRKKIKTISDVPKLDQAQRQNNIRQKLAMGVIFYLTVGIAVLYWRGTTQLPEIPQDLQSKMSESYGQDNEKVNLSRKYNNDSSQNTENITNQPENESNHHIEETTEDENAILDFIPTIQKNFKFLPYPAEPGNPVRKWKEIKYKKHKNTSSVRVYIMDNFLSSRECDGLMRAHENHVREHNKQAPIICFSGLVTMRLYLKQAKVSWADKVSESDFTSGTRCLNQSLSSQLNGRLVWSRSTSFYPGESKFSSQYEERVEHYAGLKPQNGGKFQVTSYGQGVGYKLHTDCKEHNTDRRDRFATILVYLQDVQSGGETEFTELDIKVKPKKGRALVWNNMDANGNCDLTSYHQAATVQKGKKYILQRWYYYENFPTLGKRTWEPEIPARTFGLTPRVMCDRFDSGSCRWYDEWNHDHLTNYRVPGN</sequence>
<evidence type="ECO:0000256" key="2">
    <source>
        <dbReference type="ARBA" id="ARBA00022723"/>
    </source>
</evidence>
<evidence type="ECO:0000256" key="7">
    <source>
        <dbReference type="SAM" id="MobiDB-lite"/>
    </source>
</evidence>
<dbReference type="PROSITE" id="PS51471">
    <property type="entry name" value="FE2OG_OXY"/>
    <property type="match status" value="1"/>
</dbReference>
<evidence type="ECO:0000256" key="3">
    <source>
        <dbReference type="ARBA" id="ARBA00022896"/>
    </source>
</evidence>
<evidence type="ECO:0000256" key="1">
    <source>
        <dbReference type="ARBA" id="ARBA00001961"/>
    </source>
</evidence>
<keyword evidence="5" id="KW-0560">Oxidoreductase</keyword>
<feature type="region of interest" description="Disordered" evidence="7">
    <location>
        <begin position="1"/>
        <end position="39"/>
    </location>
</feature>
<feature type="compositionally biased region" description="Polar residues" evidence="7">
    <location>
        <begin position="110"/>
        <end position="128"/>
    </location>
</feature>
<feature type="compositionally biased region" description="Basic residues" evidence="7">
    <location>
        <begin position="1"/>
        <end position="24"/>
    </location>
</feature>
<evidence type="ECO:0000256" key="6">
    <source>
        <dbReference type="ARBA" id="ARBA00023004"/>
    </source>
</evidence>
<comment type="caution">
    <text evidence="10">The sequence shown here is derived from an EMBL/GenBank/DDBJ whole genome shotgun (WGS) entry which is preliminary data.</text>
</comment>
<dbReference type="InterPro" id="IPR005123">
    <property type="entry name" value="Oxoglu/Fe-dep_dioxygenase_dom"/>
</dbReference>
<evidence type="ECO:0000256" key="5">
    <source>
        <dbReference type="ARBA" id="ARBA00023002"/>
    </source>
</evidence>
<dbReference type="InterPro" id="IPR044862">
    <property type="entry name" value="Pro_4_hyd_alph_FE2OG_OXY"/>
</dbReference>
<keyword evidence="8" id="KW-0472">Membrane</keyword>
<keyword evidence="6" id="KW-0408">Iron</keyword>
<keyword evidence="11" id="KW-1185">Reference proteome</keyword>
<protein>
    <recommendedName>
        <fullName evidence="9">Fe2OG dioxygenase domain-containing protein</fullName>
    </recommendedName>
</protein>
<keyword evidence="8" id="KW-1133">Transmembrane helix</keyword>
<dbReference type="Pfam" id="PF13640">
    <property type="entry name" value="2OG-FeII_Oxy_3"/>
    <property type="match status" value="1"/>
</dbReference>
<gene>
    <name evidence="10" type="ORF">CVLEPA_LOCUS12222</name>
</gene>
<feature type="region of interest" description="Disordered" evidence="7">
    <location>
        <begin position="110"/>
        <end position="132"/>
    </location>
</feature>
<reference evidence="10 11" key="1">
    <citation type="submission" date="2024-02" db="EMBL/GenBank/DDBJ databases">
        <authorList>
            <person name="Daric V."/>
            <person name="Darras S."/>
        </authorList>
    </citation>
    <scope>NUCLEOTIDE SEQUENCE [LARGE SCALE GENOMIC DNA]</scope>
</reference>
<dbReference type="PANTHER" id="PTHR10869">
    <property type="entry name" value="PROLYL 4-HYDROXYLASE ALPHA SUBUNIT"/>
    <property type="match status" value="1"/>
</dbReference>
<dbReference type="Gene3D" id="2.60.120.620">
    <property type="entry name" value="q2cbj1_9rhob like domain"/>
    <property type="match status" value="1"/>
</dbReference>
<keyword evidence="3" id="KW-0847">Vitamin C</keyword>
<evidence type="ECO:0000256" key="4">
    <source>
        <dbReference type="ARBA" id="ARBA00022964"/>
    </source>
</evidence>
<dbReference type="EMBL" id="CAWYQH010000090">
    <property type="protein sequence ID" value="CAK8681999.1"/>
    <property type="molecule type" value="Genomic_DNA"/>
</dbReference>
<name>A0ABP0FQR4_CLALP</name>
<proteinExistence type="predicted"/>
<organism evidence="10 11">
    <name type="scientific">Clavelina lepadiformis</name>
    <name type="common">Light-bulb sea squirt</name>
    <name type="synonym">Ascidia lepadiformis</name>
    <dbReference type="NCBI Taxonomy" id="159417"/>
    <lineage>
        <taxon>Eukaryota</taxon>
        <taxon>Metazoa</taxon>
        <taxon>Chordata</taxon>
        <taxon>Tunicata</taxon>
        <taxon>Ascidiacea</taxon>
        <taxon>Aplousobranchia</taxon>
        <taxon>Clavelinidae</taxon>
        <taxon>Clavelina</taxon>
    </lineage>
</organism>
<keyword evidence="8" id="KW-0812">Transmembrane</keyword>
<feature type="domain" description="Fe2OG dioxygenase" evidence="9">
    <location>
        <begin position="298"/>
        <end position="401"/>
    </location>
</feature>
<feature type="transmembrane region" description="Helical" evidence="8">
    <location>
        <begin position="60"/>
        <end position="77"/>
    </location>
</feature>
<evidence type="ECO:0000256" key="8">
    <source>
        <dbReference type="SAM" id="Phobius"/>
    </source>
</evidence>
<dbReference type="Proteomes" id="UP001642483">
    <property type="component" value="Unassembled WGS sequence"/>
</dbReference>
<dbReference type="InterPro" id="IPR045054">
    <property type="entry name" value="P4HA-like"/>
</dbReference>
<evidence type="ECO:0000313" key="10">
    <source>
        <dbReference type="EMBL" id="CAK8681999.1"/>
    </source>
</evidence>
<dbReference type="InterPro" id="IPR006620">
    <property type="entry name" value="Pro_4_hyd_alph"/>
</dbReference>
<accession>A0ABP0FQR4</accession>